<organism evidence="1 2">
    <name type="scientific">Burkholderia phage BCSR52</name>
    <dbReference type="NCBI Taxonomy" id="2805748"/>
    <lineage>
        <taxon>Viruses</taxon>
        <taxon>Duplodnaviria</taxon>
        <taxon>Heunggongvirae</taxon>
        <taxon>Uroviricota</taxon>
        <taxon>Caudoviricetes</taxon>
        <taxon>Lindbergviridae</taxon>
        <taxon>Irusalimvirus</taxon>
        <taxon>Irusalimvirus BCSR52</taxon>
    </lineage>
</organism>
<reference evidence="1" key="1">
    <citation type="submission" date="2021-01" db="EMBL/GenBank/DDBJ databases">
        <authorList>
            <person name="Rakov C."/>
            <person name="Alkalay-Oren S."/>
            <person name="Coppenhagen-Glazer S."/>
            <person name="Hazan R."/>
        </authorList>
    </citation>
    <scope>NUCLEOTIDE SEQUENCE</scope>
</reference>
<evidence type="ECO:0000313" key="1">
    <source>
        <dbReference type="EMBL" id="QRE00469.1"/>
    </source>
</evidence>
<accession>A0A889IQN6</accession>
<evidence type="ECO:0000313" key="2">
    <source>
        <dbReference type="Proteomes" id="UP000622430"/>
    </source>
</evidence>
<protein>
    <submittedName>
        <fullName evidence="1">Uncharacterized protein</fullName>
    </submittedName>
</protein>
<dbReference type="EMBL" id="MW460246">
    <property type="protein sequence ID" value="QRE00469.1"/>
    <property type="molecule type" value="Genomic_DNA"/>
</dbReference>
<name>A0A889IQN6_9CAUD</name>
<dbReference type="Proteomes" id="UP000622430">
    <property type="component" value="Segment"/>
</dbReference>
<sequence length="104" mass="11077">MKKIAICISFAFLAAANAHADEKGAADAEICANVGDIAQIIIKARDGGALALNVKDSAEKSFSDPKVRTIVRGLINAAYSPSFSDFSPKEFRDSAQLWCLSTLK</sequence>
<keyword evidence="2" id="KW-1185">Reference proteome</keyword>
<proteinExistence type="predicted"/>